<accession>A0A2A6C4H6</accession>
<keyword evidence="2" id="KW-1185">Reference proteome</keyword>
<dbReference type="EnsemblMetazoa" id="PPA40759.1">
    <property type="protein sequence ID" value="PPA40759.1"/>
    <property type="gene ID" value="WBGene00279128"/>
</dbReference>
<gene>
    <name evidence="1" type="primary">WBGene00279128</name>
</gene>
<reference evidence="1" key="2">
    <citation type="submission" date="2022-06" db="UniProtKB">
        <authorList>
            <consortium name="EnsemblMetazoa"/>
        </authorList>
    </citation>
    <scope>IDENTIFICATION</scope>
    <source>
        <strain evidence="1">PS312</strain>
    </source>
</reference>
<accession>A0A8R1YY29</accession>
<organism evidence="1 2">
    <name type="scientific">Pristionchus pacificus</name>
    <name type="common">Parasitic nematode worm</name>
    <dbReference type="NCBI Taxonomy" id="54126"/>
    <lineage>
        <taxon>Eukaryota</taxon>
        <taxon>Metazoa</taxon>
        <taxon>Ecdysozoa</taxon>
        <taxon>Nematoda</taxon>
        <taxon>Chromadorea</taxon>
        <taxon>Rhabditida</taxon>
        <taxon>Rhabditina</taxon>
        <taxon>Diplogasteromorpha</taxon>
        <taxon>Diplogasteroidea</taxon>
        <taxon>Neodiplogasteridae</taxon>
        <taxon>Pristionchus</taxon>
    </lineage>
</organism>
<dbReference type="AlphaFoldDB" id="A0A2A6C4H6"/>
<reference evidence="2" key="1">
    <citation type="journal article" date="2008" name="Nat. Genet.">
        <title>The Pristionchus pacificus genome provides a unique perspective on nematode lifestyle and parasitism.</title>
        <authorList>
            <person name="Dieterich C."/>
            <person name="Clifton S.W."/>
            <person name="Schuster L.N."/>
            <person name="Chinwalla A."/>
            <person name="Delehaunty K."/>
            <person name="Dinkelacker I."/>
            <person name="Fulton L."/>
            <person name="Fulton R."/>
            <person name="Godfrey J."/>
            <person name="Minx P."/>
            <person name="Mitreva M."/>
            <person name="Roeseler W."/>
            <person name="Tian H."/>
            <person name="Witte H."/>
            <person name="Yang S.P."/>
            <person name="Wilson R.K."/>
            <person name="Sommer R.J."/>
        </authorList>
    </citation>
    <scope>NUCLEOTIDE SEQUENCE [LARGE SCALE GENOMIC DNA]</scope>
    <source>
        <strain evidence="2">PS312</strain>
    </source>
</reference>
<name>A0A2A6C4H6_PRIPA</name>
<dbReference type="Proteomes" id="UP000005239">
    <property type="component" value="Unassembled WGS sequence"/>
</dbReference>
<evidence type="ECO:0000313" key="2">
    <source>
        <dbReference type="Proteomes" id="UP000005239"/>
    </source>
</evidence>
<evidence type="ECO:0000313" key="1">
    <source>
        <dbReference type="EnsemblMetazoa" id="PPA40759.1"/>
    </source>
</evidence>
<proteinExistence type="predicted"/>
<protein>
    <submittedName>
        <fullName evidence="1">Uncharacterized protein</fullName>
    </submittedName>
</protein>
<sequence>MGKRREEEMKGYLKDLLIILTMIGNKRPFVRKSDKFGWGLAQLKNVDSLTLCDSGFSRVLMTIGLFVFVEPLLAPDDVTRESRGNRERADRREEEEARRIGMGRDDNWDFFHPCNPTHLNLALLEASEIEKIVFEVTSSGANRGSTTKTNKPIVISTLENPESQSFRESTFLSCANSCPTLSQTASYI</sequence>